<proteinExistence type="predicted"/>
<name>A0AAN7W3X3_9SACH</name>
<protein>
    <submittedName>
        <fullName evidence="1">Uncharacterized protein</fullName>
    </submittedName>
</protein>
<dbReference type="EMBL" id="JAWIZZ010000040">
    <property type="protein sequence ID" value="KAK5780649.1"/>
    <property type="molecule type" value="Genomic_DNA"/>
</dbReference>
<reference evidence="2" key="1">
    <citation type="submission" date="2023-07" db="EMBL/GenBank/DDBJ databases">
        <title>A draft genome of Kazachstania heterogenica Y-27499.</title>
        <authorList>
            <person name="Donic C."/>
            <person name="Kralova J.S."/>
            <person name="Fidel L."/>
            <person name="Ben-Dor S."/>
            <person name="Jung S."/>
        </authorList>
    </citation>
    <scope>NUCLEOTIDE SEQUENCE [LARGE SCALE GENOMIC DNA]</scope>
    <source>
        <strain evidence="2">Y27499</strain>
    </source>
</reference>
<evidence type="ECO:0000313" key="2">
    <source>
        <dbReference type="Proteomes" id="UP001306508"/>
    </source>
</evidence>
<organism evidence="1 2">
    <name type="scientific">Arxiozyma heterogenica</name>
    <dbReference type="NCBI Taxonomy" id="278026"/>
    <lineage>
        <taxon>Eukaryota</taxon>
        <taxon>Fungi</taxon>
        <taxon>Dikarya</taxon>
        <taxon>Ascomycota</taxon>
        <taxon>Saccharomycotina</taxon>
        <taxon>Saccharomycetes</taxon>
        <taxon>Saccharomycetales</taxon>
        <taxon>Saccharomycetaceae</taxon>
        <taxon>Arxiozyma</taxon>
    </lineage>
</organism>
<evidence type="ECO:0000313" key="1">
    <source>
        <dbReference type="EMBL" id="KAK5780649.1"/>
    </source>
</evidence>
<comment type="caution">
    <text evidence="1">The sequence shown here is derived from an EMBL/GenBank/DDBJ whole genome shotgun (WGS) entry which is preliminary data.</text>
</comment>
<keyword evidence="2" id="KW-1185">Reference proteome</keyword>
<gene>
    <name evidence="1" type="ORF">RI543_001771</name>
</gene>
<sequence>MFVRIHSQSWAQSFGCSKSFASTLGVTCRLRNSGFPVRVPYRTQLHKKTNVSSNKNIQQL</sequence>
<dbReference type="AlphaFoldDB" id="A0AAN7W3X3"/>
<dbReference type="Proteomes" id="UP001306508">
    <property type="component" value="Unassembled WGS sequence"/>
</dbReference>
<accession>A0AAN7W3X3</accession>